<accession>D7CPD0</accession>
<dbReference type="PANTHER" id="PTHR37423:SF2">
    <property type="entry name" value="MEMBRANE-BOUND LYTIC MUREIN TRANSGLYCOSYLASE C"/>
    <property type="match status" value="1"/>
</dbReference>
<proteinExistence type="predicted"/>
<reference evidence="2 3" key="2">
    <citation type="journal article" date="2010" name="Stand. Genomic Sci.">
        <title>Complete genome sequence of Syntrophothermus lipocalidus type strain (TGB-C1).</title>
        <authorList>
            <person name="Djao O.D."/>
            <person name="Zhang X."/>
            <person name="Lucas S."/>
            <person name="Lapidus A."/>
            <person name="Del Rio T.G."/>
            <person name="Nolan M."/>
            <person name="Tice H."/>
            <person name="Cheng J.F."/>
            <person name="Han C."/>
            <person name="Tapia R."/>
            <person name="Goodwin L."/>
            <person name="Pitluck S."/>
            <person name="Liolios K."/>
            <person name="Ivanova N."/>
            <person name="Mavromatis K."/>
            <person name="Mikhailova N."/>
            <person name="Ovchinnikova G."/>
            <person name="Pati A."/>
            <person name="Brambilla E."/>
            <person name="Chen A."/>
            <person name="Palaniappan K."/>
            <person name="Land M."/>
            <person name="Hauser L."/>
            <person name="Chang Y.J."/>
            <person name="Jeffries C.D."/>
            <person name="Rohde M."/>
            <person name="Sikorski J."/>
            <person name="Spring S."/>
            <person name="Goker M."/>
            <person name="Detter J.C."/>
            <person name="Woyke T."/>
            <person name="Bristow J."/>
            <person name="Eisen J.A."/>
            <person name="Markowitz V."/>
            <person name="Hugenholtz P."/>
            <person name="Kyrpides N.C."/>
            <person name="Klenk H.P."/>
        </authorList>
    </citation>
    <scope>NUCLEOTIDE SEQUENCE [LARGE SCALE GENOMIC DNA]</scope>
    <source>
        <strain evidence="3">DSM 12680 / TGB-C1</strain>
    </source>
</reference>
<dbReference type="eggNOG" id="COG0741">
    <property type="taxonomic scope" value="Bacteria"/>
</dbReference>
<dbReference type="InterPro" id="IPR008258">
    <property type="entry name" value="Transglycosylase_SLT_dom_1"/>
</dbReference>
<name>D7CPD0_SYNLT</name>
<dbReference type="RefSeq" id="WP_013175967.1">
    <property type="nucleotide sequence ID" value="NC_014220.1"/>
</dbReference>
<organism evidence="2 3">
    <name type="scientific">Syntrophothermus lipocalidus (strain DSM 12680 / TGB-C1)</name>
    <dbReference type="NCBI Taxonomy" id="643648"/>
    <lineage>
        <taxon>Bacteria</taxon>
        <taxon>Bacillati</taxon>
        <taxon>Bacillota</taxon>
        <taxon>Clostridia</taxon>
        <taxon>Eubacteriales</taxon>
        <taxon>Syntrophomonadaceae</taxon>
        <taxon>Syntrophothermus</taxon>
    </lineage>
</organism>
<dbReference type="PANTHER" id="PTHR37423">
    <property type="entry name" value="SOLUBLE LYTIC MUREIN TRANSGLYCOSYLASE-RELATED"/>
    <property type="match status" value="1"/>
</dbReference>
<evidence type="ECO:0000313" key="2">
    <source>
        <dbReference type="EMBL" id="ADI02565.1"/>
    </source>
</evidence>
<sequence length="213" mass="23112">MKINYIAAITLILWIGLLGGPVTAQESCQIDCRLGQSTVKGHNVNCSNVRVAAETRVDVSERSVKPAPVLARSVTSVQMLFYRVPEHLPDIVRKLIDRIAGELGMNPRLVRAVAAAESGGDHRAVSRAGAIGVMQLMPDTARAIGVNPWVLEENIRGGCLYLKQLLERYQGNIPLALAAYNAGPGTVDRYNGIPPYRETKQYVARVLGAIGRN</sequence>
<dbReference type="HOGENOM" id="CLU_1293808_0_0_9"/>
<dbReference type="EMBL" id="CP002048">
    <property type="protein sequence ID" value="ADI02565.1"/>
    <property type="molecule type" value="Genomic_DNA"/>
</dbReference>
<evidence type="ECO:0000313" key="3">
    <source>
        <dbReference type="Proteomes" id="UP000000378"/>
    </source>
</evidence>
<dbReference type="CDD" id="cd00254">
    <property type="entry name" value="LT-like"/>
    <property type="match status" value="1"/>
</dbReference>
<dbReference type="SUPFAM" id="SSF53955">
    <property type="entry name" value="Lysozyme-like"/>
    <property type="match status" value="1"/>
</dbReference>
<reference evidence="3" key="1">
    <citation type="journal article" date="2010" name="Stand. Genomic Sci.">
        <title>Complete genome sequence of Syntrophothermus lipocalidus type strain (TGB-C1T).</title>
        <authorList>
            <consortium name="US DOE Joint Genome Institute (JGI-PGF)"/>
            <person name="Djao O."/>
            <person name="Zhang X."/>
            <person name="Lucas S."/>
            <person name="Lapidus A."/>
            <person name="Glavina Del Rio T."/>
            <person name="Nolan M."/>
            <person name="Tice H."/>
            <person name="Cheng J."/>
            <person name="Han C."/>
            <person name="Tapia R."/>
            <person name="Goodwin L."/>
            <person name="Pitluck S."/>
            <person name="Liolios K."/>
            <person name="Ivanova N."/>
            <person name="Mavromatis K."/>
            <person name="Mikhailova N."/>
            <person name="Ovchinnikova G."/>
            <person name="Pati A."/>
            <person name="Brambilla E."/>
            <person name="Chen A."/>
            <person name="Palaniappan K."/>
            <person name="Land M."/>
            <person name="Hauser L."/>
            <person name="Chang Y."/>
            <person name="Jeffries C."/>
            <person name="Rohde M."/>
            <person name="Sikorski J."/>
            <person name="Spring S."/>
            <person name="Goker M."/>
            <person name="Detter J."/>
            <person name="Woyke T."/>
            <person name="Bristow J."/>
            <person name="Eisen J."/>
            <person name="Markowitz V."/>
            <person name="Hugenholtz P."/>
            <person name="Kyrpides N."/>
            <person name="Klenk H."/>
        </authorList>
    </citation>
    <scope>NUCLEOTIDE SEQUENCE [LARGE SCALE GENOMIC DNA]</scope>
    <source>
        <strain evidence="3">DSM 12680 / TGB-C1</strain>
    </source>
</reference>
<dbReference type="AlphaFoldDB" id="D7CPD0"/>
<keyword evidence="3" id="KW-1185">Reference proteome</keyword>
<dbReference type="KEGG" id="slp:Slip_1810"/>
<dbReference type="InterPro" id="IPR023346">
    <property type="entry name" value="Lysozyme-like_dom_sf"/>
</dbReference>
<gene>
    <name evidence="2" type="ordered locus">Slip_1810</name>
</gene>
<dbReference type="STRING" id="643648.Slip_1810"/>
<dbReference type="CAZy" id="GH23">
    <property type="family name" value="Glycoside Hydrolase Family 23"/>
</dbReference>
<dbReference type="Gene3D" id="1.10.530.10">
    <property type="match status" value="1"/>
</dbReference>
<feature type="domain" description="Transglycosylase SLT" evidence="1">
    <location>
        <begin position="97"/>
        <end position="201"/>
    </location>
</feature>
<dbReference type="Pfam" id="PF01464">
    <property type="entry name" value="SLT"/>
    <property type="match status" value="1"/>
</dbReference>
<protein>
    <submittedName>
        <fullName evidence="2">Lytic transglycosylase catalytic</fullName>
    </submittedName>
</protein>
<evidence type="ECO:0000259" key="1">
    <source>
        <dbReference type="Pfam" id="PF01464"/>
    </source>
</evidence>
<dbReference type="Proteomes" id="UP000000378">
    <property type="component" value="Chromosome"/>
</dbReference>